<keyword evidence="1" id="KW-0812">Transmembrane</keyword>
<keyword evidence="1" id="KW-0472">Membrane</keyword>
<evidence type="ECO:0000256" key="1">
    <source>
        <dbReference type="SAM" id="Phobius"/>
    </source>
</evidence>
<proteinExistence type="predicted"/>
<feature type="transmembrane region" description="Helical" evidence="1">
    <location>
        <begin position="183"/>
        <end position="208"/>
    </location>
</feature>
<organism evidence="2">
    <name type="scientific">Notodromas monacha</name>
    <dbReference type="NCBI Taxonomy" id="399045"/>
    <lineage>
        <taxon>Eukaryota</taxon>
        <taxon>Metazoa</taxon>
        <taxon>Ecdysozoa</taxon>
        <taxon>Arthropoda</taxon>
        <taxon>Crustacea</taxon>
        <taxon>Oligostraca</taxon>
        <taxon>Ostracoda</taxon>
        <taxon>Podocopa</taxon>
        <taxon>Podocopida</taxon>
        <taxon>Cypridocopina</taxon>
        <taxon>Cypridoidea</taxon>
        <taxon>Cyprididae</taxon>
        <taxon>Notodromas</taxon>
    </lineage>
</organism>
<evidence type="ECO:0000313" key="3">
    <source>
        <dbReference type="Proteomes" id="UP000678499"/>
    </source>
</evidence>
<dbReference type="Proteomes" id="UP000678499">
    <property type="component" value="Unassembled WGS sequence"/>
</dbReference>
<gene>
    <name evidence="2" type="ORF">NMOB1V02_LOCUS4596</name>
</gene>
<evidence type="ECO:0000313" key="2">
    <source>
        <dbReference type="EMBL" id="CAD7276846.1"/>
    </source>
</evidence>
<dbReference type="AlphaFoldDB" id="A0A7R9GBX8"/>
<reference evidence="2" key="1">
    <citation type="submission" date="2020-11" db="EMBL/GenBank/DDBJ databases">
        <authorList>
            <person name="Tran Van P."/>
        </authorList>
    </citation>
    <scope>NUCLEOTIDE SEQUENCE</scope>
</reference>
<accession>A0A7R9GBX8</accession>
<protein>
    <submittedName>
        <fullName evidence="2">Uncharacterized protein</fullName>
    </submittedName>
</protein>
<sequence length="209" mass="23897">MQSTWYATGNDGLNCYTGLRLYDSTNRVVKACPSETHACRRKVTYNFKKQPIRAEFDCLSTSYADATVEELNDFSQSRIVRICRKDLCNEFQAELFRDEVDPNFGGVLRPKLREDTFTPSENKTKQLERQLNELRKSVEINSEFSDRGLSLNEEQEADADTRFGIKPPPKRNPARSVGRFGSLITWATGVLIIGIFLIFAICATIFVYR</sequence>
<keyword evidence="3" id="KW-1185">Reference proteome</keyword>
<dbReference type="EMBL" id="OA882768">
    <property type="protein sequence ID" value="CAD7276846.1"/>
    <property type="molecule type" value="Genomic_DNA"/>
</dbReference>
<dbReference type="EMBL" id="CAJPEX010000731">
    <property type="protein sequence ID" value="CAG0916998.1"/>
    <property type="molecule type" value="Genomic_DNA"/>
</dbReference>
<keyword evidence="1" id="KW-1133">Transmembrane helix</keyword>
<dbReference type="InterPro" id="IPR045860">
    <property type="entry name" value="Snake_toxin-like_sf"/>
</dbReference>
<name>A0A7R9GBX8_9CRUS</name>
<dbReference type="SUPFAM" id="SSF57302">
    <property type="entry name" value="Snake toxin-like"/>
    <property type="match status" value="1"/>
</dbReference>